<dbReference type="InterPro" id="IPR016047">
    <property type="entry name" value="M23ase_b-sheet_dom"/>
</dbReference>
<evidence type="ECO:0000313" key="4">
    <source>
        <dbReference type="Proteomes" id="UP000050514"/>
    </source>
</evidence>
<organism evidence="3 4">
    <name type="scientific">Bellilinea caldifistulae</name>
    <dbReference type="NCBI Taxonomy" id="360411"/>
    <lineage>
        <taxon>Bacteria</taxon>
        <taxon>Bacillati</taxon>
        <taxon>Chloroflexota</taxon>
        <taxon>Anaerolineae</taxon>
        <taxon>Anaerolineales</taxon>
        <taxon>Anaerolineaceae</taxon>
        <taxon>Bellilinea</taxon>
    </lineage>
</organism>
<accession>A0A0P6WW45</accession>
<dbReference type="AlphaFoldDB" id="A0A0P6WW45"/>
<dbReference type="Proteomes" id="UP000050514">
    <property type="component" value="Unassembled WGS sequence"/>
</dbReference>
<evidence type="ECO:0000259" key="2">
    <source>
        <dbReference type="Pfam" id="PF01551"/>
    </source>
</evidence>
<gene>
    <name evidence="3" type="ORF">AC812_11865</name>
</gene>
<dbReference type="InterPro" id="IPR050570">
    <property type="entry name" value="Cell_wall_metabolism_enzyme"/>
</dbReference>
<dbReference type="InterPro" id="IPR011055">
    <property type="entry name" value="Dup_hybrid_motif"/>
</dbReference>
<dbReference type="OrthoDB" id="135264at2"/>
<keyword evidence="1" id="KW-0732">Signal</keyword>
<protein>
    <recommendedName>
        <fullName evidence="2">M23ase beta-sheet core domain-containing protein</fullName>
    </recommendedName>
</protein>
<evidence type="ECO:0000256" key="1">
    <source>
        <dbReference type="SAM" id="SignalP"/>
    </source>
</evidence>
<dbReference type="STRING" id="360411.AC812_11865"/>
<reference evidence="3 4" key="1">
    <citation type="submission" date="2015-07" db="EMBL/GenBank/DDBJ databases">
        <title>Draft genome of Bellilinea caldifistulae DSM 17877.</title>
        <authorList>
            <person name="Hemp J."/>
            <person name="Ward L.M."/>
            <person name="Pace L.A."/>
            <person name="Fischer W.W."/>
        </authorList>
    </citation>
    <scope>NUCLEOTIDE SEQUENCE [LARGE SCALE GENOMIC DNA]</scope>
    <source>
        <strain evidence="3 4">GOMI-1</strain>
    </source>
</reference>
<sequence length="585" mass="64481">MPFHQWLKLFILTCLVVLLTAPAPPPLQPASESVQNDLWFAFKQRLGGDAVSRPLAFDLFTPELDTAFLTADGKTAVLWLALRDDYGRRLATEPALALARRTPTGWQILLPSDPEWQTALASLPPQSLPAEIQPDPANLLNENIINAPLTGYYLPYAAGTARWMEGSISHFQSIPELGYPSCSQVYCRYAYDFTDYAPFPLLASKEGYVLASRDSCPDGSPTCTNYIVLHNRDEDTYQIYLHLAHGTIPDKLTPGTFVQRGQYIGDSDDTGYSTSQHVHFMVVHKNTLYFSNSGYYWGQSIDIRFADVPINNGIPRNCYEVTRFPIYDGATECLGNKLDPRNPANDWYVSGNVGAFPPTGSLTRPTSGATLLQNTDSKIDVTATATDDVLVTAVSLVVKVNGQWMEAGPKITNPAQPGVYDWDVDLCSVGPLNGEVEVALRVWDHEGNVAPALSPRSVFVDHACPPSASQLKPAEVFDSTAVQLTWDGFDNGAGFGGFDLQWRPEPGGWEDGRMAASSMCLLTGVPSGLWASRVKPMLSVCAQWISTGNWKIGRPVIPPKHPQPYLHPVSRMIMNRMIHLLRQDY</sequence>
<dbReference type="InterPro" id="IPR013783">
    <property type="entry name" value="Ig-like_fold"/>
</dbReference>
<dbReference type="Gene3D" id="2.60.40.10">
    <property type="entry name" value="Immunoglobulins"/>
    <property type="match status" value="1"/>
</dbReference>
<dbReference type="RefSeq" id="WP_061918730.1">
    <property type="nucleotide sequence ID" value="NZ_DF967971.1"/>
</dbReference>
<evidence type="ECO:0000313" key="3">
    <source>
        <dbReference type="EMBL" id="KPL74495.1"/>
    </source>
</evidence>
<feature type="domain" description="M23ase beta-sheet core" evidence="2">
    <location>
        <begin position="200"/>
        <end position="286"/>
    </location>
</feature>
<dbReference type="PANTHER" id="PTHR21666:SF270">
    <property type="entry name" value="MUREIN HYDROLASE ACTIVATOR ENVC"/>
    <property type="match status" value="1"/>
</dbReference>
<feature type="signal peptide" evidence="1">
    <location>
        <begin position="1"/>
        <end position="23"/>
    </location>
</feature>
<dbReference type="Gene3D" id="2.70.70.10">
    <property type="entry name" value="Glucose Permease (Domain IIA)"/>
    <property type="match status" value="1"/>
</dbReference>
<dbReference type="Pfam" id="PF01551">
    <property type="entry name" value="Peptidase_M23"/>
    <property type="match status" value="1"/>
</dbReference>
<proteinExistence type="predicted"/>
<comment type="caution">
    <text evidence="3">The sequence shown here is derived from an EMBL/GenBank/DDBJ whole genome shotgun (WGS) entry which is preliminary data.</text>
</comment>
<keyword evidence="4" id="KW-1185">Reference proteome</keyword>
<name>A0A0P6WW45_9CHLR</name>
<dbReference type="CDD" id="cd12797">
    <property type="entry name" value="M23_peptidase"/>
    <property type="match status" value="1"/>
</dbReference>
<dbReference type="GO" id="GO:0004222">
    <property type="term" value="F:metalloendopeptidase activity"/>
    <property type="evidence" value="ECO:0007669"/>
    <property type="project" value="TreeGrafter"/>
</dbReference>
<dbReference type="PANTHER" id="PTHR21666">
    <property type="entry name" value="PEPTIDASE-RELATED"/>
    <property type="match status" value="1"/>
</dbReference>
<feature type="chain" id="PRO_5006132675" description="M23ase beta-sheet core domain-containing protein" evidence="1">
    <location>
        <begin position="24"/>
        <end position="585"/>
    </location>
</feature>
<dbReference type="SUPFAM" id="SSF51261">
    <property type="entry name" value="Duplicated hybrid motif"/>
    <property type="match status" value="1"/>
</dbReference>
<dbReference type="EMBL" id="LGHJ01000017">
    <property type="protein sequence ID" value="KPL74495.1"/>
    <property type="molecule type" value="Genomic_DNA"/>
</dbReference>